<dbReference type="EMBL" id="LAZR01013702">
    <property type="protein sequence ID" value="KKM20753.1"/>
    <property type="molecule type" value="Genomic_DNA"/>
</dbReference>
<proteinExistence type="predicted"/>
<gene>
    <name evidence="1" type="ORF">LCGC14_1642260</name>
</gene>
<protein>
    <submittedName>
        <fullName evidence="1">Uncharacterized protein</fullName>
    </submittedName>
</protein>
<comment type="caution">
    <text evidence="1">The sequence shown here is derived from an EMBL/GenBank/DDBJ whole genome shotgun (WGS) entry which is preliminary data.</text>
</comment>
<name>A0A0F9KF27_9ZZZZ</name>
<reference evidence="1" key="1">
    <citation type="journal article" date="2015" name="Nature">
        <title>Complex archaea that bridge the gap between prokaryotes and eukaryotes.</title>
        <authorList>
            <person name="Spang A."/>
            <person name="Saw J.H."/>
            <person name="Jorgensen S.L."/>
            <person name="Zaremba-Niedzwiedzka K."/>
            <person name="Martijn J."/>
            <person name="Lind A.E."/>
            <person name="van Eijk R."/>
            <person name="Schleper C."/>
            <person name="Guy L."/>
            <person name="Ettema T.J."/>
        </authorList>
    </citation>
    <scope>NUCLEOTIDE SEQUENCE</scope>
</reference>
<dbReference type="AlphaFoldDB" id="A0A0F9KF27"/>
<evidence type="ECO:0000313" key="1">
    <source>
        <dbReference type="EMBL" id="KKM20753.1"/>
    </source>
</evidence>
<accession>A0A0F9KF27</accession>
<organism evidence="1">
    <name type="scientific">marine sediment metagenome</name>
    <dbReference type="NCBI Taxonomy" id="412755"/>
    <lineage>
        <taxon>unclassified sequences</taxon>
        <taxon>metagenomes</taxon>
        <taxon>ecological metagenomes</taxon>
    </lineage>
</organism>
<sequence length="49" mass="5836">MTENKAWNIIIDNQYCPWEDNHNEYCNNPANIDNSDYNCNKITCPLKEE</sequence>